<evidence type="ECO:0000313" key="2">
    <source>
        <dbReference type="EMBL" id="GGE27162.1"/>
    </source>
</evidence>
<dbReference type="EMBL" id="BMKM01000007">
    <property type="protein sequence ID" value="GGE27162.1"/>
    <property type="molecule type" value="Genomic_DNA"/>
</dbReference>
<keyword evidence="1" id="KW-0812">Transmembrane</keyword>
<reference evidence="2" key="2">
    <citation type="submission" date="2020-09" db="EMBL/GenBank/DDBJ databases">
        <authorList>
            <person name="Sun Q."/>
            <person name="Zhou Y."/>
        </authorList>
    </citation>
    <scope>NUCLEOTIDE SEQUENCE</scope>
    <source>
        <strain evidence="2">CGMCC 1.15966</strain>
    </source>
</reference>
<comment type="caution">
    <text evidence="2">The sequence shown here is derived from an EMBL/GenBank/DDBJ whole genome shotgun (WGS) entry which is preliminary data.</text>
</comment>
<accession>A0A8H9G2G8</accession>
<keyword evidence="3" id="KW-1185">Reference proteome</keyword>
<evidence type="ECO:0000256" key="1">
    <source>
        <dbReference type="SAM" id="Phobius"/>
    </source>
</evidence>
<dbReference type="Proteomes" id="UP000614460">
    <property type="component" value="Unassembled WGS sequence"/>
</dbReference>
<feature type="transmembrane region" description="Helical" evidence="1">
    <location>
        <begin position="12"/>
        <end position="30"/>
    </location>
</feature>
<proteinExistence type="predicted"/>
<reference evidence="2" key="1">
    <citation type="journal article" date="2014" name="Int. J. Syst. Evol. Microbiol.">
        <title>Complete genome sequence of Corynebacterium casei LMG S-19264T (=DSM 44701T), isolated from a smear-ripened cheese.</title>
        <authorList>
            <consortium name="US DOE Joint Genome Institute (JGI-PGF)"/>
            <person name="Walter F."/>
            <person name="Albersmeier A."/>
            <person name="Kalinowski J."/>
            <person name="Ruckert C."/>
        </authorList>
    </citation>
    <scope>NUCLEOTIDE SEQUENCE</scope>
    <source>
        <strain evidence="2">CGMCC 1.15966</strain>
    </source>
</reference>
<organism evidence="2 3">
    <name type="scientific">Sphingobacterium cellulitidis</name>
    <dbReference type="NCBI Taxonomy" id="1768011"/>
    <lineage>
        <taxon>Bacteria</taxon>
        <taxon>Pseudomonadati</taxon>
        <taxon>Bacteroidota</taxon>
        <taxon>Sphingobacteriia</taxon>
        <taxon>Sphingobacteriales</taxon>
        <taxon>Sphingobacteriaceae</taxon>
        <taxon>Sphingobacterium</taxon>
    </lineage>
</organism>
<keyword evidence="1" id="KW-0472">Membrane</keyword>
<keyword evidence="1" id="KW-1133">Transmembrane helix</keyword>
<dbReference type="AlphaFoldDB" id="A0A8H9G2G8"/>
<name>A0A8H9G2G8_9SPHI</name>
<sequence length="88" mass="10742">MDINLRPLTIDLFKLFADLIINFGIYFNIYCQFIKEYCLFILAESENDYIFISIKIINTLKSFKIPQKHRKMRLNRLNAYYEIHRFLP</sequence>
<evidence type="ECO:0000313" key="3">
    <source>
        <dbReference type="Proteomes" id="UP000614460"/>
    </source>
</evidence>
<protein>
    <submittedName>
        <fullName evidence="2">Uncharacterized protein</fullName>
    </submittedName>
</protein>
<gene>
    <name evidence="2" type="ORF">GCM10011516_26050</name>
</gene>